<accession>A0ABW2SZF9</accession>
<protein>
    <submittedName>
        <fullName evidence="1">DUF6461 domain-containing protein</fullName>
    </submittedName>
</protein>
<dbReference type="InterPro" id="IPR045592">
    <property type="entry name" value="DUF6461"/>
</dbReference>
<keyword evidence="2" id="KW-1185">Reference proteome</keyword>
<proteinExistence type="predicted"/>
<dbReference type="RefSeq" id="WP_343983626.1">
    <property type="nucleotide sequence ID" value="NZ_BAAAGK010000297.1"/>
</dbReference>
<dbReference type="EMBL" id="JBHTEE010000001">
    <property type="protein sequence ID" value="MFC7601507.1"/>
    <property type="molecule type" value="Genomic_DNA"/>
</dbReference>
<evidence type="ECO:0000313" key="1">
    <source>
        <dbReference type="EMBL" id="MFC7601507.1"/>
    </source>
</evidence>
<dbReference type="Pfam" id="PF20062">
    <property type="entry name" value="DUF6461"/>
    <property type="match status" value="1"/>
</dbReference>
<name>A0ABW2SZF9_9ACTN</name>
<dbReference type="Proteomes" id="UP001596514">
    <property type="component" value="Unassembled WGS sequence"/>
</dbReference>
<comment type="caution">
    <text evidence="1">The sequence shown here is derived from an EMBL/GenBank/DDBJ whole genome shotgun (WGS) entry which is preliminary data.</text>
</comment>
<sequence>MTDPDAEFRWLDDVWAGEIYCASFVRDLTPREALTRFGTDASTIEEVTYGKVCERAVAGREASPRALPGYIGAVEVGGWTLIVEPLGWGAAGPDARARISRGTEIVVITRHDYSRQEFIHEIDGETITYFDLIAPELRWGSDPNRWVDAMREVGLDPDHDDSTGPHPEFAFANVFALASKVTGVRFSADMLARSFLGAETNEK</sequence>
<organism evidence="1 2">
    <name type="scientific">Streptosporangium amethystogenes subsp. fukuiense</name>
    <dbReference type="NCBI Taxonomy" id="698418"/>
    <lineage>
        <taxon>Bacteria</taxon>
        <taxon>Bacillati</taxon>
        <taxon>Actinomycetota</taxon>
        <taxon>Actinomycetes</taxon>
        <taxon>Streptosporangiales</taxon>
        <taxon>Streptosporangiaceae</taxon>
        <taxon>Streptosporangium</taxon>
    </lineage>
</organism>
<gene>
    <name evidence="1" type="ORF">ACFQVD_15545</name>
</gene>
<reference evidence="2" key="1">
    <citation type="journal article" date="2019" name="Int. J. Syst. Evol. Microbiol.">
        <title>The Global Catalogue of Microorganisms (GCM) 10K type strain sequencing project: providing services to taxonomists for standard genome sequencing and annotation.</title>
        <authorList>
            <consortium name="The Broad Institute Genomics Platform"/>
            <consortium name="The Broad Institute Genome Sequencing Center for Infectious Disease"/>
            <person name="Wu L."/>
            <person name="Ma J."/>
        </authorList>
    </citation>
    <scope>NUCLEOTIDE SEQUENCE [LARGE SCALE GENOMIC DNA]</scope>
    <source>
        <strain evidence="2">JCM 10083</strain>
    </source>
</reference>
<evidence type="ECO:0000313" key="2">
    <source>
        <dbReference type="Proteomes" id="UP001596514"/>
    </source>
</evidence>